<accession>A0ABQ6JHF9</accession>
<proteinExistence type="predicted"/>
<name>A0ABQ6JHF9_9ACTN</name>
<dbReference type="Proteomes" id="UP001157017">
    <property type="component" value="Unassembled WGS sequence"/>
</dbReference>
<keyword evidence="4" id="KW-1185">Reference proteome</keyword>
<evidence type="ECO:0000313" key="3">
    <source>
        <dbReference type="EMBL" id="GMA86196.1"/>
    </source>
</evidence>
<feature type="signal peptide" evidence="2">
    <location>
        <begin position="1"/>
        <end position="28"/>
    </location>
</feature>
<evidence type="ECO:0000256" key="1">
    <source>
        <dbReference type="SAM" id="Phobius"/>
    </source>
</evidence>
<gene>
    <name evidence="3" type="ORF">GCM10025868_14460</name>
</gene>
<evidence type="ECO:0008006" key="5">
    <source>
        <dbReference type="Google" id="ProtNLM"/>
    </source>
</evidence>
<dbReference type="EMBL" id="BSUZ01000001">
    <property type="protein sequence ID" value="GMA86196.1"/>
    <property type="molecule type" value="Genomic_DNA"/>
</dbReference>
<comment type="caution">
    <text evidence="3">The sequence shown here is derived from an EMBL/GenBank/DDBJ whole genome shotgun (WGS) entry which is preliminary data.</text>
</comment>
<dbReference type="NCBIfam" id="TIGR01167">
    <property type="entry name" value="LPXTG_anchor"/>
    <property type="match status" value="1"/>
</dbReference>
<keyword evidence="1" id="KW-0472">Membrane</keyword>
<evidence type="ECO:0000313" key="4">
    <source>
        <dbReference type="Proteomes" id="UP001157017"/>
    </source>
</evidence>
<protein>
    <recommendedName>
        <fullName evidence="5">Gram-positive cocci surface proteins LPxTG domain-containing protein</fullName>
    </recommendedName>
</protein>
<keyword evidence="1" id="KW-1133">Transmembrane helix</keyword>
<keyword evidence="2" id="KW-0732">Signal</keyword>
<feature type="chain" id="PRO_5046461162" description="Gram-positive cocci surface proteins LPxTG domain-containing protein" evidence="2">
    <location>
        <begin position="29"/>
        <end position="100"/>
    </location>
</feature>
<feature type="transmembrane region" description="Helical" evidence="1">
    <location>
        <begin position="72"/>
        <end position="92"/>
    </location>
</feature>
<organism evidence="3 4">
    <name type="scientific">Angustibacter aerolatus</name>
    <dbReference type="NCBI Taxonomy" id="1162965"/>
    <lineage>
        <taxon>Bacteria</taxon>
        <taxon>Bacillati</taxon>
        <taxon>Actinomycetota</taxon>
        <taxon>Actinomycetes</taxon>
        <taxon>Kineosporiales</taxon>
        <taxon>Kineosporiaceae</taxon>
    </lineage>
</organism>
<keyword evidence="1" id="KW-0812">Transmembrane</keyword>
<reference evidence="4" key="1">
    <citation type="journal article" date="2019" name="Int. J. Syst. Evol. Microbiol.">
        <title>The Global Catalogue of Microorganisms (GCM) 10K type strain sequencing project: providing services to taxonomists for standard genome sequencing and annotation.</title>
        <authorList>
            <consortium name="The Broad Institute Genomics Platform"/>
            <consortium name="The Broad Institute Genome Sequencing Center for Infectious Disease"/>
            <person name="Wu L."/>
            <person name="Ma J."/>
        </authorList>
    </citation>
    <scope>NUCLEOTIDE SEQUENCE [LARGE SCALE GENOMIC DNA]</scope>
    <source>
        <strain evidence="4">NBRC 108730</strain>
    </source>
</reference>
<evidence type="ECO:0000256" key="2">
    <source>
        <dbReference type="SAM" id="SignalP"/>
    </source>
</evidence>
<sequence length="100" mass="9636">MRSTVRRSAAAAALCVAAVVSVPAAAMAAGNDDYPASTPSVTVSGVSVAANDAEVANTSASNAALPRTGTDVAVWGGAGLALVVGGALLVTATRRRGVRA</sequence>